<evidence type="ECO:0000256" key="5">
    <source>
        <dbReference type="ARBA" id="ARBA00022692"/>
    </source>
</evidence>
<feature type="disulfide bond" evidence="12">
    <location>
        <begin position="61"/>
        <end position="76"/>
    </location>
</feature>
<feature type="non-terminal residue" evidence="13">
    <location>
        <position position="1"/>
    </location>
</feature>
<evidence type="ECO:0000256" key="10">
    <source>
        <dbReference type="ARBA" id="ARBA00023170"/>
    </source>
</evidence>
<dbReference type="InterPro" id="IPR002172">
    <property type="entry name" value="LDrepeatLR_classA_rpt"/>
</dbReference>
<feature type="disulfide bond" evidence="12">
    <location>
        <begin position="2"/>
        <end position="14"/>
    </location>
</feature>
<evidence type="ECO:0000313" key="13">
    <source>
        <dbReference type="EMBL" id="EDV18684.1"/>
    </source>
</evidence>
<dbReference type="Pfam" id="PF00057">
    <property type="entry name" value="Ldl_recept_a"/>
    <property type="match status" value="2"/>
</dbReference>
<gene>
    <name evidence="13" type="ORF">TRIADDRAFT_9719</name>
</gene>
<evidence type="ECO:0000256" key="9">
    <source>
        <dbReference type="ARBA" id="ARBA00023157"/>
    </source>
</evidence>
<dbReference type="GO" id="GO:0006897">
    <property type="term" value="P:endocytosis"/>
    <property type="evidence" value="ECO:0007669"/>
    <property type="project" value="UniProtKB-KW"/>
</dbReference>
<feature type="disulfide bond" evidence="12">
    <location>
        <begin position="9"/>
        <end position="27"/>
    </location>
</feature>
<feature type="non-terminal residue" evidence="13">
    <location>
        <position position="78"/>
    </location>
</feature>
<dbReference type="SMART" id="SM00192">
    <property type="entry name" value="LDLa"/>
    <property type="match status" value="2"/>
</dbReference>
<dbReference type="AlphaFoldDB" id="B3SF11"/>
<keyword evidence="7" id="KW-1133">Transmembrane helix</keyword>
<reference evidence="13 14" key="1">
    <citation type="journal article" date="2008" name="Nature">
        <title>The Trichoplax genome and the nature of placozoans.</title>
        <authorList>
            <person name="Srivastava M."/>
            <person name="Begovic E."/>
            <person name="Chapman J."/>
            <person name="Putnam N.H."/>
            <person name="Hellsten U."/>
            <person name="Kawashima T."/>
            <person name="Kuo A."/>
            <person name="Mitros T."/>
            <person name="Salamov A."/>
            <person name="Carpenter M.L."/>
            <person name="Signorovitch A.Y."/>
            <person name="Moreno M.A."/>
            <person name="Kamm K."/>
            <person name="Grimwood J."/>
            <person name="Schmutz J."/>
            <person name="Shapiro H."/>
            <person name="Grigoriev I.V."/>
            <person name="Buss L.W."/>
            <person name="Schierwater B."/>
            <person name="Dellaporta S.L."/>
            <person name="Rokhsar D.S."/>
        </authorList>
    </citation>
    <scope>NUCLEOTIDE SEQUENCE [LARGE SCALE GENOMIC DNA]</scope>
    <source>
        <strain evidence="13 14">Grell-BS-1999</strain>
    </source>
</reference>
<keyword evidence="4" id="KW-0254">Endocytosis</keyword>
<evidence type="ECO:0000256" key="8">
    <source>
        <dbReference type="ARBA" id="ARBA00023136"/>
    </source>
</evidence>
<sequence>QCQPSQFKCNNGLCIPSHNWCNFQYNCEDMSDEQNCIYPKCNQFTELKCQSGQCISRALRCDGYNDCYDGSDEEYCGM</sequence>
<evidence type="ECO:0000256" key="4">
    <source>
        <dbReference type="ARBA" id="ARBA00022583"/>
    </source>
</evidence>
<dbReference type="RefSeq" id="XP_002118830.1">
    <property type="nucleotide sequence ID" value="XM_002118794.1"/>
</dbReference>
<dbReference type="HOGENOM" id="CLU_085098_3_2_1"/>
<organism evidence="13 14">
    <name type="scientific">Trichoplax adhaerens</name>
    <name type="common">Trichoplax reptans</name>
    <dbReference type="NCBI Taxonomy" id="10228"/>
    <lineage>
        <taxon>Eukaryota</taxon>
        <taxon>Metazoa</taxon>
        <taxon>Placozoa</taxon>
        <taxon>Uniplacotomia</taxon>
        <taxon>Trichoplacea</taxon>
        <taxon>Trichoplacidae</taxon>
        <taxon>Trichoplax</taxon>
    </lineage>
</organism>
<keyword evidence="10" id="KW-0675">Receptor</keyword>
<dbReference type="Proteomes" id="UP000009022">
    <property type="component" value="Unassembled WGS sequence"/>
</dbReference>
<evidence type="ECO:0000256" key="7">
    <source>
        <dbReference type="ARBA" id="ARBA00022989"/>
    </source>
</evidence>
<keyword evidence="6" id="KW-0677">Repeat</keyword>
<feature type="disulfide bond" evidence="12">
    <location>
        <begin position="49"/>
        <end position="67"/>
    </location>
</feature>
<dbReference type="SUPFAM" id="SSF57424">
    <property type="entry name" value="LDL receptor-like module"/>
    <property type="match status" value="2"/>
</dbReference>
<dbReference type="PANTHER" id="PTHR24270">
    <property type="entry name" value="LOW-DENSITY LIPOPROTEIN RECEPTOR-RELATED"/>
    <property type="match status" value="1"/>
</dbReference>
<evidence type="ECO:0000256" key="6">
    <source>
        <dbReference type="ARBA" id="ARBA00022737"/>
    </source>
</evidence>
<feature type="disulfide bond" evidence="12">
    <location>
        <begin position="21"/>
        <end position="36"/>
    </location>
</feature>
<dbReference type="PhylomeDB" id="B3SF11"/>
<keyword evidence="11" id="KW-0325">Glycoprotein</keyword>
<evidence type="ECO:0000256" key="2">
    <source>
        <dbReference type="ARBA" id="ARBA00004308"/>
    </source>
</evidence>
<dbReference type="EMBL" id="DS985806">
    <property type="protein sequence ID" value="EDV18684.1"/>
    <property type="molecule type" value="Genomic_DNA"/>
</dbReference>
<comment type="caution">
    <text evidence="12">Lacks conserved residue(s) required for the propagation of feature annotation.</text>
</comment>
<protein>
    <submittedName>
        <fullName evidence="13">Uncharacterized protein</fullName>
    </submittedName>
</protein>
<comment type="subcellular location">
    <subcellularLocation>
        <location evidence="2">Endomembrane system</location>
    </subcellularLocation>
    <subcellularLocation>
        <location evidence="1">Membrane</location>
        <topology evidence="1">Single-pass membrane protein</topology>
    </subcellularLocation>
</comment>
<dbReference type="Gene3D" id="4.10.400.10">
    <property type="entry name" value="Low-density Lipoprotein Receptor"/>
    <property type="match status" value="2"/>
</dbReference>
<proteinExistence type="inferred from homology"/>
<keyword evidence="14" id="KW-1185">Reference proteome</keyword>
<evidence type="ECO:0000256" key="3">
    <source>
        <dbReference type="ARBA" id="ARBA00009939"/>
    </source>
</evidence>
<dbReference type="PRINTS" id="PR00261">
    <property type="entry name" value="LDLRECEPTOR"/>
</dbReference>
<dbReference type="OMA" id="DERACIC"/>
<dbReference type="CTD" id="6760044"/>
<name>B3SF11_TRIAD</name>
<dbReference type="OrthoDB" id="10017719at2759"/>
<dbReference type="InterPro" id="IPR050685">
    <property type="entry name" value="LDLR"/>
</dbReference>
<dbReference type="InterPro" id="IPR036055">
    <property type="entry name" value="LDL_receptor-like_sf"/>
</dbReference>
<dbReference type="InParanoid" id="B3SF11"/>
<keyword evidence="5" id="KW-0812">Transmembrane</keyword>
<comment type="similarity">
    <text evidence="3">Belongs to the LDLR family.</text>
</comment>
<dbReference type="eggNOG" id="KOG1215">
    <property type="taxonomic scope" value="Eukaryota"/>
</dbReference>
<evidence type="ECO:0000256" key="1">
    <source>
        <dbReference type="ARBA" id="ARBA00004167"/>
    </source>
</evidence>
<dbReference type="FunFam" id="4.10.400.10:FF:000065">
    <property type="entry name" value="Transmembrane protease serine 7"/>
    <property type="match status" value="1"/>
</dbReference>
<evidence type="ECO:0000256" key="11">
    <source>
        <dbReference type="ARBA" id="ARBA00023180"/>
    </source>
</evidence>
<dbReference type="KEGG" id="tad:TRIADDRAFT_9719"/>
<dbReference type="GO" id="GO:0016020">
    <property type="term" value="C:membrane"/>
    <property type="evidence" value="ECO:0007669"/>
    <property type="project" value="UniProtKB-SubCell"/>
</dbReference>
<dbReference type="GeneID" id="6760044"/>
<dbReference type="GO" id="GO:0012505">
    <property type="term" value="C:endomembrane system"/>
    <property type="evidence" value="ECO:0007669"/>
    <property type="project" value="UniProtKB-SubCell"/>
</dbReference>
<evidence type="ECO:0000256" key="12">
    <source>
        <dbReference type="PROSITE-ProRule" id="PRU00124"/>
    </source>
</evidence>
<dbReference type="STRING" id="10228.B3SF11"/>
<dbReference type="PROSITE" id="PS50068">
    <property type="entry name" value="LDLRA_2"/>
    <property type="match status" value="2"/>
</dbReference>
<evidence type="ECO:0000313" key="14">
    <source>
        <dbReference type="Proteomes" id="UP000009022"/>
    </source>
</evidence>
<dbReference type="InterPro" id="IPR023415">
    <property type="entry name" value="LDLR_class-A_CS"/>
</dbReference>
<keyword evidence="9 12" id="KW-1015">Disulfide bond</keyword>
<dbReference type="FunFam" id="4.10.400.10:FF:000024">
    <property type="entry name" value="Low-density lipoprotein RecePtor related"/>
    <property type="match status" value="1"/>
</dbReference>
<accession>B3SF11</accession>
<keyword evidence="8" id="KW-0472">Membrane</keyword>
<dbReference type="PROSITE" id="PS01209">
    <property type="entry name" value="LDLRA_1"/>
    <property type="match status" value="1"/>
</dbReference>
<dbReference type="CDD" id="cd00112">
    <property type="entry name" value="LDLa"/>
    <property type="match status" value="2"/>
</dbReference>